<protein>
    <submittedName>
        <fullName evidence="4">Uncharacterized protein</fullName>
    </submittedName>
</protein>
<dbReference type="FunFam" id="1.25.70.10:FF:000030">
    <property type="entry name" value="Transcription termination factor MTERF15 mitochondrial"/>
    <property type="match status" value="1"/>
</dbReference>
<dbReference type="GO" id="GO:0003676">
    <property type="term" value="F:nucleic acid binding"/>
    <property type="evidence" value="ECO:0007669"/>
    <property type="project" value="InterPro"/>
</dbReference>
<keyword evidence="5" id="KW-1185">Reference proteome</keyword>
<dbReference type="EMBL" id="AP015035">
    <property type="protein sequence ID" value="BAT79810.1"/>
    <property type="molecule type" value="Genomic_DNA"/>
</dbReference>
<dbReference type="Gene3D" id="1.25.70.10">
    <property type="entry name" value="Transcription termination factor 3, mitochondrial"/>
    <property type="match status" value="1"/>
</dbReference>
<evidence type="ECO:0000313" key="5">
    <source>
        <dbReference type="Proteomes" id="UP000291084"/>
    </source>
</evidence>
<evidence type="ECO:0000313" key="4">
    <source>
        <dbReference type="EMBL" id="BAT79810.1"/>
    </source>
</evidence>
<evidence type="ECO:0000256" key="3">
    <source>
        <dbReference type="ARBA" id="ARBA00022946"/>
    </source>
</evidence>
<evidence type="ECO:0000256" key="2">
    <source>
        <dbReference type="ARBA" id="ARBA00022472"/>
    </source>
</evidence>
<dbReference type="InterPro" id="IPR038538">
    <property type="entry name" value="MTERF_sf"/>
</dbReference>
<accession>A0A0S3RGM9</accession>
<comment type="similarity">
    <text evidence="1">Belongs to the mTERF family.</text>
</comment>
<evidence type="ECO:0000256" key="1">
    <source>
        <dbReference type="ARBA" id="ARBA00007692"/>
    </source>
</evidence>
<organism evidence="4 5">
    <name type="scientific">Vigna angularis var. angularis</name>
    <dbReference type="NCBI Taxonomy" id="157739"/>
    <lineage>
        <taxon>Eukaryota</taxon>
        <taxon>Viridiplantae</taxon>
        <taxon>Streptophyta</taxon>
        <taxon>Embryophyta</taxon>
        <taxon>Tracheophyta</taxon>
        <taxon>Spermatophyta</taxon>
        <taxon>Magnoliopsida</taxon>
        <taxon>eudicotyledons</taxon>
        <taxon>Gunneridae</taxon>
        <taxon>Pentapetalae</taxon>
        <taxon>rosids</taxon>
        <taxon>fabids</taxon>
        <taxon>Fabales</taxon>
        <taxon>Fabaceae</taxon>
        <taxon>Papilionoideae</taxon>
        <taxon>50 kb inversion clade</taxon>
        <taxon>NPAAA clade</taxon>
        <taxon>indigoferoid/millettioid clade</taxon>
        <taxon>Phaseoleae</taxon>
        <taxon>Vigna</taxon>
    </lineage>
</organism>
<reference evidence="4 5" key="1">
    <citation type="journal article" date="2015" name="Sci. Rep.">
        <title>The power of single molecule real-time sequencing technology in the de novo assembly of a eukaryotic genome.</title>
        <authorList>
            <person name="Sakai H."/>
            <person name="Naito K."/>
            <person name="Ogiso-Tanaka E."/>
            <person name="Takahashi Y."/>
            <person name="Iseki K."/>
            <person name="Muto C."/>
            <person name="Satou K."/>
            <person name="Teruya K."/>
            <person name="Shiroma A."/>
            <person name="Shimoji M."/>
            <person name="Hirano T."/>
            <person name="Itoh T."/>
            <person name="Kaga A."/>
            <person name="Tomooka N."/>
        </authorList>
    </citation>
    <scope>NUCLEOTIDE SEQUENCE [LARGE SCALE GENOMIC DNA]</scope>
    <source>
        <strain evidence="5">cv. Shumari</strain>
    </source>
</reference>
<dbReference type="OrthoDB" id="637682at2759"/>
<keyword evidence="3" id="KW-0809">Transit peptide</keyword>
<keyword evidence="2" id="KW-0804">Transcription</keyword>
<dbReference type="Pfam" id="PF02536">
    <property type="entry name" value="mTERF"/>
    <property type="match status" value="2"/>
</dbReference>
<proteinExistence type="inferred from homology"/>
<dbReference type="PANTHER" id="PTHR13068:SF23">
    <property type="entry name" value="TRANSCRIPTION TERMINATION FACTOR MTERF15, MITOCHONDRIAL"/>
    <property type="match status" value="1"/>
</dbReference>
<dbReference type="Proteomes" id="UP000291084">
    <property type="component" value="Chromosome 2"/>
</dbReference>
<gene>
    <name evidence="4" type="primary">Vigan.02G274500</name>
    <name evidence="4" type="ORF">VIGAN_02274500</name>
</gene>
<dbReference type="SMART" id="SM00733">
    <property type="entry name" value="Mterf"/>
    <property type="match status" value="6"/>
</dbReference>
<dbReference type="InterPro" id="IPR003690">
    <property type="entry name" value="MTERF"/>
</dbReference>
<keyword evidence="2" id="KW-0806">Transcription termination</keyword>
<name>A0A0S3RGM9_PHAAN</name>
<sequence length="432" mass="49020">MTLGAKYANARFLGSTSAFSQYRKKIAVANLFQKYGFPSSLIPSFLSRNPSLLQAPLPQLHHSLTTLFSLRIPQNDIVSLLTTNPSLLHHSFYHTLQSRLPHLQTRFPTLSPSTLLNLLLSSTKLHLDPLQLSPKLNALKTDFAFSDATVASILEGFPDVVVTGENEIASVIDFLSGFGIPRDEIDLVVRSFPRVLALGVEQRLMPLFREIKELGFSNREMRSEISRDPRILGMEIGELTRCLRLIESLKCRESIKERVIGSGLMRACFEVKLRVDCLCGYGLTRRDALKVIWKEPRVICYEVGDVERKVEFLVQRMKCSVECLAEVPKYLGVNFEKQIVARYSVVECLRGKGAIGFEFGLKDLVMPSRLRFYNLYVKPYPECEKIYGRFSGCGVQVKTKHPAGLWKLFKPQKFAERDEDVESVRSFMESLV</sequence>
<keyword evidence="2" id="KW-0805">Transcription regulation</keyword>
<dbReference type="GO" id="GO:0006353">
    <property type="term" value="P:DNA-templated transcription termination"/>
    <property type="evidence" value="ECO:0007669"/>
    <property type="project" value="UniProtKB-KW"/>
</dbReference>
<dbReference type="PANTHER" id="PTHR13068">
    <property type="entry name" value="CGI-12 PROTEIN-RELATED"/>
    <property type="match status" value="1"/>
</dbReference>
<dbReference type="AlphaFoldDB" id="A0A0S3RGM9"/>